<proteinExistence type="predicted"/>
<evidence type="ECO:0000313" key="3">
    <source>
        <dbReference type="EMBL" id="GGY51442.1"/>
    </source>
</evidence>
<dbReference type="Proteomes" id="UP000628442">
    <property type="component" value="Unassembled WGS sequence"/>
</dbReference>
<reference evidence="3" key="1">
    <citation type="journal article" date="2014" name="Int. J. Syst. Evol. Microbiol.">
        <title>Complete genome sequence of Corynebacterium casei LMG S-19264T (=DSM 44701T), isolated from a smear-ripened cheese.</title>
        <authorList>
            <consortium name="US DOE Joint Genome Institute (JGI-PGF)"/>
            <person name="Walter F."/>
            <person name="Albersmeier A."/>
            <person name="Kalinowski J."/>
            <person name="Ruckert C."/>
        </authorList>
    </citation>
    <scope>NUCLEOTIDE SEQUENCE</scope>
    <source>
        <strain evidence="3">KCTC 12343</strain>
    </source>
</reference>
<keyword evidence="5" id="KW-1185">Reference proteome</keyword>
<accession>A0A411X446</accession>
<dbReference type="AlphaFoldDB" id="A0A411X446"/>
<evidence type="ECO:0000313" key="5">
    <source>
        <dbReference type="Proteomes" id="UP000292307"/>
    </source>
</evidence>
<reference evidence="3" key="3">
    <citation type="submission" date="2022-12" db="EMBL/GenBank/DDBJ databases">
        <authorList>
            <person name="Sun Q."/>
            <person name="Kim S."/>
        </authorList>
    </citation>
    <scope>NUCLEOTIDE SEQUENCE</scope>
    <source>
        <strain evidence="3">KCTC 12343</strain>
    </source>
</reference>
<evidence type="ECO:0000313" key="4">
    <source>
        <dbReference type="EMBL" id="QBI03615.1"/>
    </source>
</evidence>
<sequence length="247" mass="25977">MHKLLLSAACGALIVSGPVHAQFGELLKNAVTNAATNAATSAAAHATTNAVNGAIRGATSPSAPPPPAAQHAGSASAPLPETAGRGGCESTRKRKPLAPLGPRPANFPAALWPAEPACVYGFEDYDFTVGQEQAKAFDQAGRVACSECAGGFSHDANAQGKLAVSGGLTKRFLEMLVTMRPGEKIEWKGARYRGAITLAGELPIGEFPCRQFHWTLTSKADVVMAEREGLYCIWKHRSDDPVWTKVL</sequence>
<dbReference type="OrthoDB" id="8758390at2"/>
<dbReference type="RefSeq" id="WP_131147713.1">
    <property type="nucleotide sequence ID" value="NZ_BMWV01000008.1"/>
</dbReference>
<feature type="chain" id="PRO_5044285711" evidence="2">
    <location>
        <begin position="22"/>
        <end position="247"/>
    </location>
</feature>
<protein>
    <submittedName>
        <fullName evidence="3">Uncharacterized protein</fullName>
    </submittedName>
</protein>
<reference evidence="4 5" key="2">
    <citation type="submission" date="2019-02" db="EMBL/GenBank/DDBJ databases">
        <title>Draft Genome Sequences of Six Type Strains of the Genus Massilia.</title>
        <authorList>
            <person name="Miess H."/>
            <person name="Frediansyhah A."/>
            <person name="Gross H."/>
        </authorList>
    </citation>
    <scope>NUCLEOTIDE SEQUENCE [LARGE SCALE GENOMIC DNA]</scope>
    <source>
        <strain evidence="4 5">DSM 17472</strain>
    </source>
</reference>
<gene>
    <name evidence="4" type="ORF">EYF70_24380</name>
    <name evidence="3" type="ORF">GCM10007387_37300</name>
</gene>
<dbReference type="EMBL" id="BMWV01000008">
    <property type="protein sequence ID" value="GGY51442.1"/>
    <property type="molecule type" value="Genomic_DNA"/>
</dbReference>
<feature type="region of interest" description="Disordered" evidence="1">
    <location>
        <begin position="54"/>
        <end position="102"/>
    </location>
</feature>
<keyword evidence="2" id="KW-0732">Signal</keyword>
<evidence type="ECO:0000256" key="2">
    <source>
        <dbReference type="SAM" id="SignalP"/>
    </source>
</evidence>
<evidence type="ECO:0000256" key="1">
    <source>
        <dbReference type="SAM" id="MobiDB-lite"/>
    </source>
</evidence>
<organism evidence="3 6">
    <name type="scientific">Pseudoduganella albidiflava</name>
    <dbReference type="NCBI Taxonomy" id="321983"/>
    <lineage>
        <taxon>Bacteria</taxon>
        <taxon>Pseudomonadati</taxon>
        <taxon>Pseudomonadota</taxon>
        <taxon>Betaproteobacteria</taxon>
        <taxon>Burkholderiales</taxon>
        <taxon>Oxalobacteraceae</taxon>
        <taxon>Telluria group</taxon>
        <taxon>Pseudoduganella</taxon>
    </lineage>
</organism>
<dbReference type="EMBL" id="CP036401">
    <property type="protein sequence ID" value="QBI03615.1"/>
    <property type="molecule type" value="Genomic_DNA"/>
</dbReference>
<feature type="signal peptide" evidence="2">
    <location>
        <begin position="1"/>
        <end position="21"/>
    </location>
</feature>
<dbReference type="Proteomes" id="UP000292307">
    <property type="component" value="Chromosome"/>
</dbReference>
<evidence type="ECO:0000313" key="6">
    <source>
        <dbReference type="Proteomes" id="UP000628442"/>
    </source>
</evidence>
<feature type="compositionally biased region" description="Low complexity" evidence="1">
    <location>
        <begin position="69"/>
        <end position="78"/>
    </location>
</feature>
<name>A0A411X446_9BURK</name>